<dbReference type="EMBL" id="BARV01003018">
    <property type="protein sequence ID" value="GAH98633.1"/>
    <property type="molecule type" value="Genomic_DNA"/>
</dbReference>
<dbReference type="AlphaFoldDB" id="X1LWY1"/>
<feature type="non-terminal residue" evidence="1">
    <location>
        <position position="1"/>
    </location>
</feature>
<proteinExistence type="predicted"/>
<evidence type="ECO:0000313" key="1">
    <source>
        <dbReference type="EMBL" id="GAH98633.1"/>
    </source>
</evidence>
<dbReference type="Gene3D" id="3.20.20.510">
    <property type="entry name" value="Uncharacterised protein PF12979, DUF3863"/>
    <property type="match status" value="1"/>
</dbReference>
<protein>
    <submittedName>
        <fullName evidence="1">Uncharacterized protein</fullName>
    </submittedName>
</protein>
<accession>X1LWY1</accession>
<name>X1LWY1_9ZZZZ</name>
<comment type="caution">
    <text evidence="1">The sequence shown here is derived from an EMBL/GenBank/DDBJ whole genome shotgun (WGS) entry which is preliminary data.</text>
</comment>
<gene>
    <name evidence="1" type="ORF">S06H3_07442</name>
</gene>
<feature type="non-terminal residue" evidence="1">
    <location>
        <position position="384"/>
    </location>
</feature>
<sequence>YASLFNAEAVAIAKEHHQKYGDEIGSTFLGLQCQEFRDKFKSKELAIWLFSMEDKKKIADEVLSKFYEVFGFYPTSTGSYYMDAELVNYIKAKYPMIKTAVATCWEEGPKAYWNANNSWYTIFDGSPWNPWIPSKRNIHCPASDEQDDIGIVAIPHLSRDLLAVFDGPGSYYGTHPQNILRGMVYEDREIPYFKNLVDQYRSMVRYNRGYAYNMMYVGPGWMSKSGRWEADYDFLLKSYKEGMAYYGQLKKKGKAKDVTMSEFADIYRLGRPYTRPECTLWKDILYGSKRQQFWYADPWMRFCLDMNEGGAMIDLRPYVARLVRPCGVGTKHLQDASYPFLVQSLYRAGYFTHYAGEGAVKSCKFSHKGEEVDLCTCRTLASFS</sequence>
<organism evidence="1">
    <name type="scientific">marine sediment metagenome</name>
    <dbReference type="NCBI Taxonomy" id="412755"/>
    <lineage>
        <taxon>unclassified sequences</taxon>
        <taxon>metagenomes</taxon>
        <taxon>ecological metagenomes</taxon>
    </lineage>
</organism>
<reference evidence="1" key="1">
    <citation type="journal article" date="2014" name="Front. Microbiol.">
        <title>High frequency of phylogenetically diverse reductive dehalogenase-homologous genes in deep subseafloor sedimentary metagenomes.</title>
        <authorList>
            <person name="Kawai M."/>
            <person name="Futagami T."/>
            <person name="Toyoda A."/>
            <person name="Takaki Y."/>
            <person name="Nishi S."/>
            <person name="Hori S."/>
            <person name="Arai W."/>
            <person name="Tsubouchi T."/>
            <person name="Morono Y."/>
            <person name="Uchiyama I."/>
            <person name="Ito T."/>
            <person name="Fujiyama A."/>
            <person name="Inagaki F."/>
            <person name="Takami H."/>
        </authorList>
    </citation>
    <scope>NUCLEOTIDE SEQUENCE</scope>
    <source>
        <strain evidence="1">Expedition CK06-06</strain>
    </source>
</reference>